<sequence length="201" mass="21723">MAPGEQELRNIADQAERDLNSYQAKTGAGKSSSSDDAGVDSRVENKFPGAQVQYDTDLSTNASYNKRIPPGEGGDLDSRGRQVIPILGSQQTRGEHFEGEGGPEHKLAQQQRDFGGENTYDSSGRRQPQGSDSYETGNRDAMSEGKEYVQSNLQGEGIPREKNKFPGSDYYTPESVPGSISSAGYEAPGSVTQASRESENY</sequence>
<feature type="compositionally biased region" description="Polar residues" evidence="1">
    <location>
        <begin position="119"/>
        <end position="136"/>
    </location>
</feature>
<evidence type="ECO:0000313" key="2">
    <source>
        <dbReference type="EMBL" id="KAK9779050.1"/>
    </source>
</evidence>
<protein>
    <submittedName>
        <fullName evidence="2">SMP domain-containing protein</fullName>
    </submittedName>
</protein>
<feature type="region of interest" description="Disordered" evidence="1">
    <location>
        <begin position="1"/>
        <end position="201"/>
    </location>
</feature>
<name>A0ABR2XZR4_9PEZI</name>
<feature type="compositionally biased region" description="Polar residues" evidence="1">
    <location>
        <begin position="53"/>
        <end position="64"/>
    </location>
</feature>
<proteinExistence type="predicted"/>
<feature type="compositionally biased region" description="Basic and acidic residues" evidence="1">
    <location>
        <begin position="93"/>
        <end position="107"/>
    </location>
</feature>
<evidence type="ECO:0000313" key="3">
    <source>
        <dbReference type="Proteomes" id="UP001465668"/>
    </source>
</evidence>
<feature type="compositionally biased region" description="Low complexity" evidence="1">
    <location>
        <begin position="24"/>
        <end position="36"/>
    </location>
</feature>
<comment type="caution">
    <text evidence="2">The sequence shown here is derived from an EMBL/GenBank/DDBJ whole genome shotgun (WGS) entry which is preliminary data.</text>
</comment>
<feature type="compositionally biased region" description="Basic and acidic residues" evidence="1">
    <location>
        <begin position="1"/>
        <end position="19"/>
    </location>
</feature>
<gene>
    <name evidence="2" type="ORF">SCAR479_03917</name>
</gene>
<reference evidence="2 3" key="1">
    <citation type="submission" date="2024-02" db="EMBL/GenBank/DDBJ databases">
        <title>First draft genome assembly of two strains of Seiridium cardinale.</title>
        <authorList>
            <person name="Emiliani G."/>
            <person name="Scali E."/>
        </authorList>
    </citation>
    <scope>NUCLEOTIDE SEQUENCE [LARGE SCALE GENOMIC DNA]</scope>
    <source>
        <strain evidence="2 3">BM-138-000479</strain>
    </source>
</reference>
<dbReference type="Proteomes" id="UP001465668">
    <property type="component" value="Unassembled WGS sequence"/>
</dbReference>
<organism evidence="2 3">
    <name type="scientific">Seiridium cardinale</name>
    <dbReference type="NCBI Taxonomy" id="138064"/>
    <lineage>
        <taxon>Eukaryota</taxon>
        <taxon>Fungi</taxon>
        <taxon>Dikarya</taxon>
        <taxon>Ascomycota</taxon>
        <taxon>Pezizomycotina</taxon>
        <taxon>Sordariomycetes</taxon>
        <taxon>Xylariomycetidae</taxon>
        <taxon>Amphisphaeriales</taxon>
        <taxon>Sporocadaceae</taxon>
        <taxon>Seiridium</taxon>
    </lineage>
</organism>
<dbReference type="EMBL" id="JARVKM010000012">
    <property type="protein sequence ID" value="KAK9779050.1"/>
    <property type="molecule type" value="Genomic_DNA"/>
</dbReference>
<evidence type="ECO:0000256" key="1">
    <source>
        <dbReference type="SAM" id="MobiDB-lite"/>
    </source>
</evidence>
<feature type="compositionally biased region" description="Basic and acidic residues" evidence="1">
    <location>
        <begin position="137"/>
        <end position="147"/>
    </location>
</feature>
<keyword evidence="3" id="KW-1185">Reference proteome</keyword>
<accession>A0ABR2XZR4</accession>